<dbReference type="RefSeq" id="WP_056937760.1">
    <property type="nucleotide sequence ID" value="NZ_AZFN01000020.1"/>
</dbReference>
<dbReference type="NCBIfam" id="TIGR01549">
    <property type="entry name" value="HAD-SF-IA-v1"/>
    <property type="match status" value="1"/>
</dbReference>
<dbReference type="PANTHER" id="PTHR47478:SF1">
    <property type="entry name" value="PYRIMIDINE 5'-NUCLEOTIDASE YJJG"/>
    <property type="match status" value="1"/>
</dbReference>
<sequence length="234" mass="27149">MKYDNLIFDLDNTLFDFDAGEHQALTELFRRHQWSLPDDRRQRYLQYNKGLWRMTERGELTKDQLFQNRFKDFIWAEFAIKIGPEVDQEYLNLLAHQAQLLPGAMETLRLAKELGFEMNVITNGAKLTQAQRLELSGIKPYFNTIIISSEVGIEKPDPQIFATLFEQQHLQKQGSLMIVDGVASDLTGAQQFGIDSLWYNIHQETLPKELSVKYQVMNHDQLQATLRKIAKSNA</sequence>
<dbReference type="GO" id="GO:0008253">
    <property type="term" value="F:5'-nucleotidase activity"/>
    <property type="evidence" value="ECO:0007669"/>
    <property type="project" value="InterPro"/>
</dbReference>
<dbReference type="AlphaFoldDB" id="A0A0R1V796"/>
<dbReference type="InterPro" id="IPR052550">
    <property type="entry name" value="Pyrimidine_5'-ntase_YjjG"/>
</dbReference>
<dbReference type="Gene3D" id="1.10.150.240">
    <property type="entry name" value="Putative phosphatase, domain 2"/>
    <property type="match status" value="1"/>
</dbReference>
<keyword evidence="2" id="KW-1185">Reference proteome</keyword>
<dbReference type="InterPro" id="IPR011951">
    <property type="entry name" value="HAD-SF_hydro_IA_YjjG/PynA"/>
</dbReference>
<dbReference type="PATRIC" id="fig|1423749.3.peg.857"/>
<dbReference type="Pfam" id="PF00702">
    <property type="entry name" value="Hydrolase"/>
    <property type="match status" value="1"/>
</dbReference>
<comment type="caution">
    <text evidence="1">The sequence shown here is derived from an EMBL/GenBank/DDBJ whole genome shotgun (WGS) entry which is preliminary data.</text>
</comment>
<dbReference type="SFLD" id="SFLDS00003">
    <property type="entry name" value="Haloacid_Dehalogenase"/>
    <property type="match status" value="1"/>
</dbReference>
<gene>
    <name evidence="1" type="ORF">FC60_GL000850</name>
</gene>
<dbReference type="Gene3D" id="3.40.50.1000">
    <property type="entry name" value="HAD superfamily/HAD-like"/>
    <property type="match status" value="1"/>
</dbReference>
<dbReference type="SFLD" id="SFLDG01129">
    <property type="entry name" value="C1.5:_HAD__Beta-PGM__Phosphata"/>
    <property type="match status" value="1"/>
</dbReference>
<dbReference type="PANTHER" id="PTHR47478">
    <property type="match status" value="1"/>
</dbReference>
<protein>
    <submittedName>
        <fullName evidence="1">Hydrolase</fullName>
    </submittedName>
</protein>
<dbReference type="InterPro" id="IPR023214">
    <property type="entry name" value="HAD_sf"/>
</dbReference>
<keyword evidence="1" id="KW-0378">Hydrolase</keyword>
<evidence type="ECO:0000313" key="1">
    <source>
        <dbReference type="EMBL" id="KRM01312.1"/>
    </source>
</evidence>
<dbReference type="InterPro" id="IPR036412">
    <property type="entry name" value="HAD-like_sf"/>
</dbReference>
<dbReference type="EMBL" id="AZFN01000020">
    <property type="protein sequence ID" value="KRM01312.1"/>
    <property type="molecule type" value="Genomic_DNA"/>
</dbReference>
<dbReference type="InterPro" id="IPR023198">
    <property type="entry name" value="PGP-like_dom2"/>
</dbReference>
<dbReference type="Proteomes" id="UP000051739">
    <property type="component" value="Unassembled WGS sequence"/>
</dbReference>
<dbReference type="SUPFAM" id="SSF56784">
    <property type="entry name" value="HAD-like"/>
    <property type="match status" value="1"/>
</dbReference>
<dbReference type="InterPro" id="IPR006439">
    <property type="entry name" value="HAD-SF_hydro_IA"/>
</dbReference>
<organism evidence="1 2">
    <name type="scientific">Limosilactobacillus gastricus DSM 16045</name>
    <dbReference type="NCBI Taxonomy" id="1423749"/>
    <lineage>
        <taxon>Bacteria</taxon>
        <taxon>Bacillati</taxon>
        <taxon>Bacillota</taxon>
        <taxon>Bacilli</taxon>
        <taxon>Lactobacillales</taxon>
        <taxon>Lactobacillaceae</taxon>
        <taxon>Limosilactobacillus</taxon>
    </lineage>
</organism>
<accession>A0A0R1V796</accession>
<reference evidence="1 2" key="1">
    <citation type="journal article" date="2015" name="Genome Announc.">
        <title>Expanding the biotechnology potential of lactobacilli through comparative genomics of 213 strains and associated genera.</title>
        <authorList>
            <person name="Sun Z."/>
            <person name="Harris H.M."/>
            <person name="McCann A."/>
            <person name="Guo C."/>
            <person name="Argimon S."/>
            <person name="Zhang W."/>
            <person name="Yang X."/>
            <person name="Jeffery I.B."/>
            <person name="Cooney J.C."/>
            <person name="Kagawa T.F."/>
            <person name="Liu W."/>
            <person name="Song Y."/>
            <person name="Salvetti E."/>
            <person name="Wrobel A."/>
            <person name="Rasinkangas P."/>
            <person name="Parkhill J."/>
            <person name="Rea M.C."/>
            <person name="O'Sullivan O."/>
            <person name="Ritari J."/>
            <person name="Douillard F.P."/>
            <person name="Paul Ross R."/>
            <person name="Yang R."/>
            <person name="Briner A.E."/>
            <person name="Felis G.E."/>
            <person name="de Vos W.M."/>
            <person name="Barrangou R."/>
            <person name="Klaenhammer T.R."/>
            <person name="Caufield P.W."/>
            <person name="Cui Y."/>
            <person name="Zhang H."/>
            <person name="O'Toole P.W."/>
        </authorList>
    </citation>
    <scope>NUCLEOTIDE SEQUENCE [LARGE SCALE GENOMIC DNA]</scope>
    <source>
        <strain evidence="1 2">DSM 16045</strain>
    </source>
</reference>
<proteinExistence type="predicted"/>
<evidence type="ECO:0000313" key="2">
    <source>
        <dbReference type="Proteomes" id="UP000051739"/>
    </source>
</evidence>
<dbReference type="PRINTS" id="PR00413">
    <property type="entry name" value="HADHALOGNASE"/>
</dbReference>
<name>A0A0R1V796_9LACO</name>
<dbReference type="NCBIfam" id="TIGR02254">
    <property type="entry name" value="YjjG_YfnB"/>
    <property type="match status" value="1"/>
</dbReference>